<dbReference type="Gene3D" id="3.40.50.150">
    <property type="entry name" value="Vaccinia Virus protein VP39"/>
    <property type="match status" value="1"/>
</dbReference>
<dbReference type="Gene3D" id="3.90.120.10">
    <property type="entry name" value="DNA Methylase, subunit A, domain 2"/>
    <property type="match status" value="1"/>
</dbReference>
<evidence type="ECO:0008006" key="6">
    <source>
        <dbReference type="Google" id="ProtNLM"/>
    </source>
</evidence>
<accession>A0ABN9URZ8</accession>
<keyword evidence="2" id="KW-0808">Transferase</keyword>
<dbReference type="InterPro" id="IPR001525">
    <property type="entry name" value="C5_MeTfrase"/>
</dbReference>
<dbReference type="SUPFAM" id="SSF53335">
    <property type="entry name" value="S-adenosyl-L-methionine-dependent methyltransferases"/>
    <property type="match status" value="1"/>
</dbReference>
<sequence length="243" mass="26371">DYGLAQDRHRVFLRGLRTRGSKIPMPLPPFGERKLVDFLARGLPPTPRDSLTDQMRKNLSEYERSGEVVDDDVVCFGLDRRLASVYAAPITHNCAPCLTTKNRYLFVVRIGDLSLPYGQRTMCRWLTPAERFGLQGFAPNTVQHLSSEGLAVQAAGNACPVPLVIAAVQPMLQHLASGGDGAGHGNIPARQPEPLSTAERVAHRLAPPSDARRSPPKKAGKGPGRGERTLDMFFSPVGDGASQ</sequence>
<name>A0ABN9URZ8_9DINO</name>
<comment type="caution">
    <text evidence="4">The sequence shown here is derived from an EMBL/GenBank/DDBJ whole genome shotgun (WGS) entry which is preliminary data.</text>
</comment>
<evidence type="ECO:0000256" key="3">
    <source>
        <dbReference type="SAM" id="MobiDB-lite"/>
    </source>
</evidence>
<evidence type="ECO:0000256" key="1">
    <source>
        <dbReference type="ARBA" id="ARBA00022603"/>
    </source>
</evidence>
<proteinExistence type="predicted"/>
<reference evidence="4" key="1">
    <citation type="submission" date="2023-10" db="EMBL/GenBank/DDBJ databases">
        <authorList>
            <person name="Chen Y."/>
            <person name="Shah S."/>
            <person name="Dougan E. K."/>
            <person name="Thang M."/>
            <person name="Chan C."/>
        </authorList>
    </citation>
    <scope>NUCLEOTIDE SEQUENCE [LARGE SCALE GENOMIC DNA]</scope>
</reference>
<dbReference type="Pfam" id="PF00145">
    <property type="entry name" value="DNA_methylase"/>
    <property type="match status" value="1"/>
</dbReference>
<feature type="region of interest" description="Disordered" evidence="3">
    <location>
        <begin position="204"/>
        <end position="243"/>
    </location>
</feature>
<dbReference type="EMBL" id="CAUYUJ010016197">
    <property type="protein sequence ID" value="CAK0862797.1"/>
    <property type="molecule type" value="Genomic_DNA"/>
</dbReference>
<evidence type="ECO:0000256" key="2">
    <source>
        <dbReference type="ARBA" id="ARBA00022679"/>
    </source>
</evidence>
<keyword evidence="5" id="KW-1185">Reference proteome</keyword>
<keyword evidence="1" id="KW-0489">Methyltransferase</keyword>
<evidence type="ECO:0000313" key="5">
    <source>
        <dbReference type="Proteomes" id="UP001189429"/>
    </source>
</evidence>
<protein>
    <recommendedName>
        <fullName evidence="6">DNA (cytosine-5-)-methyltransferase</fullName>
    </recommendedName>
</protein>
<dbReference type="InterPro" id="IPR029063">
    <property type="entry name" value="SAM-dependent_MTases_sf"/>
</dbReference>
<evidence type="ECO:0000313" key="4">
    <source>
        <dbReference type="EMBL" id="CAK0862797.1"/>
    </source>
</evidence>
<gene>
    <name evidence="4" type="ORF">PCOR1329_LOCUS51128</name>
</gene>
<dbReference type="Proteomes" id="UP001189429">
    <property type="component" value="Unassembled WGS sequence"/>
</dbReference>
<feature type="non-terminal residue" evidence="4">
    <location>
        <position position="1"/>
    </location>
</feature>
<organism evidence="4 5">
    <name type="scientific">Prorocentrum cordatum</name>
    <dbReference type="NCBI Taxonomy" id="2364126"/>
    <lineage>
        <taxon>Eukaryota</taxon>
        <taxon>Sar</taxon>
        <taxon>Alveolata</taxon>
        <taxon>Dinophyceae</taxon>
        <taxon>Prorocentrales</taxon>
        <taxon>Prorocentraceae</taxon>
        <taxon>Prorocentrum</taxon>
    </lineage>
</organism>